<accession>A0ACD5U587</accession>
<organism evidence="1 2">
    <name type="scientific">Avena sativa</name>
    <name type="common">Oat</name>
    <dbReference type="NCBI Taxonomy" id="4498"/>
    <lineage>
        <taxon>Eukaryota</taxon>
        <taxon>Viridiplantae</taxon>
        <taxon>Streptophyta</taxon>
        <taxon>Embryophyta</taxon>
        <taxon>Tracheophyta</taxon>
        <taxon>Spermatophyta</taxon>
        <taxon>Magnoliopsida</taxon>
        <taxon>Liliopsida</taxon>
        <taxon>Poales</taxon>
        <taxon>Poaceae</taxon>
        <taxon>BOP clade</taxon>
        <taxon>Pooideae</taxon>
        <taxon>Poodae</taxon>
        <taxon>Poeae</taxon>
        <taxon>Poeae Chloroplast Group 1 (Aveneae type)</taxon>
        <taxon>Aveninae</taxon>
        <taxon>Avena</taxon>
    </lineage>
</organism>
<evidence type="ECO:0000313" key="2">
    <source>
        <dbReference type="Proteomes" id="UP001732700"/>
    </source>
</evidence>
<keyword evidence="2" id="KW-1185">Reference proteome</keyword>
<protein>
    <submittedName>
        <fullName evidence="1">Uncharacterized protein</fullName>
    </submittedName>
</protein>
<dbReference type="EnsemblPlants" id="AVESA.00010b.r2.1DG0182880.1">
    <property type="protein sequence ID" value="AVESA.00010b.r2.1DG0182880.1.CDS"/>
    <property type="gene ID" value="AVESA.00010b.r2.1DG0182880"/>
</dbReference>
<reference evidence="1" key="2">
    <citation type="submission" date="2025-09" db="UniProtKB">
        <authorList>
            <consortium name="EnsemblPlants"/>
        </authorList>
    </citation>
    <scope>IDENTIFICATION</scope>
</reference>
<proteinExistence type="predicted"/>
<evidence type="ECO:0000313" key="1">
    <source>
        <dbReference type="EnsemblPlants" id="AVESA.00010b.r2.1DG0182880.1.CDS"/>
    </source>
</evidence>
<reference evidence="1" key="1">
    <citation type="submission" date="2021-05" db="EMBL/GenBank/DDBJ databases">
        <authorList>
            <person name="Scholz U."/>
            <person name="Mascher M."/>
            <person name="Fiebig A."/>
        </authorList>
    </citation>
    <scope>NUCLEOTIDE SEQUENCE [LARGE SCALE GENOMIC DNA]</scope>
</reference>
<dbReference type="Proteomes" id="UP001732700">
    <property type="component" value="Chromosome 1D"/>
</dbReference>
<sequence length="453" mass="49680">MQNPAKHKQRNKLNRRDEAHIESGSTKSACTKPRGGADLAKRTGEQRSESPCGHGSGYVRRFRAGLVRRGSGRRRREFVFGGGKWRRGRKTAEEQFHGAVATWSKLCRNWAGPLGPTPTFFPNSTRIRLQVLKQSGAETMAEPPTSAHPAALELARAQCRKLHDRIAASPALPRHPEVCSLLRLVAAELRFLNSTNHPDPARPLSSNLPHLGALHLLLTHPAVRSPSRLTPLPGVDFACAFRSHSAWVLLSGRNPSGFRWVPRQGLRSRVAVVLDAARSAPPATRPEKLLLAFSRGVSADIECGLVEEFGAVEVELLSEFLGDTEDDKDEDGWVSVSFHPDEAMRSFRAFEIDIVDCGGGEVLSPPPPQDVKLEVGSEDTLEGCFADFLGKMRMDLMELVNLDTTALVAIVSGISNGGVGKLMTAPEAETRGRFKCNYKFVMDQVLKEKCFPT</sequence>
<name>A0ACD5U587_AVESA</name>